<accession>A0A0E9TI83</accession>
<name>A0A0E9TI83_ANGAN</name>
<dbReference type="EMBL" id="GBXM01055198">
    <property type="protein sequence ID" value="JAH53379.1"/>
    <property type="molecule type" value="Transcribed_RNA"/>
</dbReference>
<evidence type="ECO:0000256" key="1">
    <source>
        <dbReference type="SAM" id="MobiDB-lite"/>
    </source>
</evidence>
<evidence type="ECO:0000313" key="2">
    <source>
        <dbReference type="EMBL" id="JAH53379.1"/>
    </source>
</evidence>
<sequence length="22" mass="2433">MEGGGEEWRSGSTEVFTVEESE</sequence>
<dbReference type="AlphaFoldDB" id="A0A0E9TI83"/>
<protein>
    <submittedName>
        <fullName evidence="2">Uncharacterized protein</fullName>
    </submittedName>
</protein>
<feature type="region of interest" description="Disordered" evidence="1">
    <location>
        <begin position="1"/>
        <end position="22"/>
    </location>
</feature>
<proteinExistence type="predicted"/>
<reference evidence="2" key="1">
    <citation type="submission" date="2014-11" db="EMBL/GenBank/DDBJ databases">
        <authorList>
            <person name="Amaro Gonzalez C."/>
        </authorList>
    </citation>
    <scope>NUCLEOTIDE SEQUENCE</scope>
</reference>
<dbReference type="EMBL" id="GBXM01043896">
    <property type="protein sequence ID" value="JAH64681.1"/>
    <property type="molecule type" value="Transcribed_RNA"/>
</dbReference>
<organism evidence="2">
    <name type="scientific">Anguilla anguilla</name>
    <name type="common">European freshwater eel</name>
    <name type="synonym">Muraena anguilla</name>
    <dbReference type="NCBI Taxonomy" id="7936"/>
    <lineage>
        <taxon>Eukaryota</taxon>
        <taxon>Metazoa</taxon>
        <taxon>Chordata</taxon>
        <taxon>Craniata</taxon>
        <taxon>Vertebrata</taxon>
        <taxon>Euteleostomi</taxon>
        <taxon>Actinopterygii</taxon>
        <taxon>Neopterygii</taxon>
        <taxon>Teleostei</taxon>
        <taxon>Anguilliformes</taxon>
        <taxon>Anguillidae</taxon>
        <taxon>Anguilla</taxon>
    </lineage>
</organism>
<reference evidence="2" key="2">
    <citation type="journal article" date="2015" name="Fish Shellfish Immunol.">
        <title>Early steps in the European eel (Anguilla anguilla)-Vibrio vulnificus interaction in the gills: Role of the RtxA13 toxin.</title>
        <authorList>
            <person name="Callol A."/>
            <person name="Pajuelo D."/>
            <person name="Ebbesson L."/>
            <person name="Teles M."/>
            <person name="MacKenzie S."/>
            <person name="Amaro C."/>
        </authorList>
    </citation>
    <scope>NUCLEOTIDE SEQUENCE</scope>
</reference>